<dbReference type="GO" id="GO:0043386">
    <property type="term" value="P:mycotoxin biosynthetic process"/>
    <property type="evidence" value="ECO:0007669"/>
    <property type="project" value="InterPro"/>
</dbReference>
<proteinExistence type="inferred from homology"/>
<organism evidence="3 4">
    <name type="scientific">Cudoniella acicularis</name>
    <dbReference type="NCBI Taxonomy" id="354080"/>
    <lineage>
        <taxon>Eukaryota</taxon>
        <taxon>Fungi</taxon>
        <taxon>Dikarya</taxon>
        <taxon>Ascomycota</taxon>
        <taxon>Pezizomycotina</taxon>
        <taxon>Leotiomycetes</taxon>
        <taxon>Helotiales</taxon>
        <taxon>Tricladiaceae</taxon>
        <taxon>Cudoniella</taxon>
    </lineage>
</organism>
<dbReference type="InterPro" id="IPR021765">
    <property type="entry name" value="UstYa-like"/>
</dbReference>
<evidence type="ECO:0000256" key="2">
    <source>
        <dbReference type="ARBA" id="ARBA00035112"/>
    </source>
</evidence>
<reference evidence="3 4" key="1">
    <citation type="submission" date="2020-03" db="EMBL/GenBank/DDBJ databases">
        <title>Draft Genome Sequence of Cudoniella acicularis.</title>
        <authorList>
            <person name="Buettner E."/>
            <person name="Kellner H."/>
        </authorList>
    </citation>
    <scope>NUCLEOTIDE SEQUENCE [LARGE SCALE GENOMIC DNA]</scope>
    <source>
        <strain evidence="3 4">DSM 108380</strain>
    </source>
</reference>
<dbReference type="Proteomes" id="UP000566819">
    <property type="component" value="Unassembled WGS sequence"/>
</dbReference>
<comment type="pathway">
    <text evidence="1">Mycotoxin biosynthesis.</text>
</comment>
<dbReference type="Pfam" id="PF11807">
    <property type="entry name" value="UstYa"/>
    <property type="match status" value="1"/>
</dbReference>
<evidence type="ECO:0000313" key="3">
    <source>
        <dbReference type="EMBL" id="KAF4637014.1"/>
    </source>
</evidence>
<gene>
    <name evidence="3" type="ORF">G7Y89_g1077</name>
</gene>
<keyword evidence="4" id="KW-1185">Reference proteome</keyword>
<name>A0A8H4RXZ8_9HELO</name>
<dbReference type="OrthoDB" id="3687641at2759"/>
<evidence type="ECO:0000313" key="4">
    <source>
        <dbReference type="Proteomes" id="UP000566819"/>
    </source>
</evidence>
<dbReference type="EMBL" id="JAAMPI010000039">
    <property type="protein sequence ID" value="KAF4637014.1"/>
    <property type="molecule type" value="Genomic_DNA"/>
</dbReference>
<sequence>MRHTPIGGILFNAELVTTTDILNLQYGFFTPHYFASRLFYPYTSITGKDWEVVHRNNSGIPNNPWKGEPSPELDAAWKSIWMIGDNTYSEDEIRKVGKDPAGVAQWPPEFGGGYVAKMEVFHQLHCLNTLRQALSPEYYGADTPPRGHVVHCIEKLREALMCFSDTTVKTYIWIEDSPNVQPDFSMRLHCRNFDEVREFSRRRAMTMEAQKAMKKSDTNIIWPKLPD</sequence>
<comment type="caution">
    <text evidence="3">The sequence shown here is derived from an EMBL/GenBank/DDBJ whole genome shotgun (WGS) entry which is preliminary data.</text>
</comment>
<dbReference type="PANTHER" id="PTHR33365:SF4">
    <property type="entry name" value="CYCLOCHLOROTINE BIOSYNTHESIS PROTEIN O"/>
    <property type="match status" value="1"/>
</dbReference>
<evidence type="ECO:0000256" key="1">
    <source>
        <dbReference type="ARBA" id="ARBA00004685"/>
    </source>
</evidence>
<accession>A0A8H4RXZ8</accession>
<comment type="similarity">
    <text evidence="2">Belongs to the ustYa family.</text>
</comment>
<evidence type="ECO:0008006" key="5">
    <source>
        <dbReference type="Google" id="ProtNLM"/>
    </source>
</evidence>
<dbReference type="PANTHER" id="PTHR33365">
    <property type="entry name" value="YALI0B05434P"/>
    <property type="match status" value="1"/>
</dbReference>
<dbReference type="AlphaFoldDB" id="A0A8H4RXZ8"/>
<protein>
    <recommendedName>
        <fullName evidence="5">Cyclochlorotine biosynthesis protein O</fullName>
    </recommendedName>
</protein>